<keyword evidence="2" id="KW-1185">Reference proteome</keyword>
<dbReference type="Proteomes" id="UP000183832">
    <property type="component" value="Unassembled WGS sequence"/>
</dbReference>
<reference evidence="1 2" key="1">
    <citation type="submission" date="2015-04" db="EMBL/GenBank/DDBJ databases">
        <authorList>
            <person name="Syromyatnikov M.Y."/>
            <person name="Popov V.N."/>
        </authorList>
    </citation>
    <scope>NUCLEOTIDE SEQUENCE [LARGE SCALE GENOMIC DNA]</scope>
</reference>
<protein>
    <submittedName>
        <fullName evidence="1">CLUMA_CG000287, isoform A</fullName>
    </submittedName>
</protein>
<dbReference type="AlphaFoldDB" id="A0A1J1HFJ1"/>
<accession>A0A1J1HFJ1</accession>
<name>A0A1J1HFJ1_9DIPT</name>
<gene>
    <name evidence="1" type="ORF">CLUMA_CG000287</name>
</gene>
<evidence type="ECO:0000313" key="2">
    <source>
        <dbReference type="Proteomes" id="UP000183832"/>
    </source>
</evidence>
<sequence>MVININHSRIAKEQSNVLIAHGINSNDLRLCFKEKKKISQKSAAKMEAEIQVVKRENVYGNQDMRSNIRTTVAATYICNASNATAFETFV</sequence>
<organism evidence="1 2">
    <name type="scientific">Clunio marinus</name>
    <dbReference type="NCBI Taxonomy" id="568069"/>
    <lineage>
        <taxon>Eukaryota</taxon>
        <taxon>Metazoa</taxon>
        <taxon>Ecdysozoa</taxon>
        <taxon>Arthropoda</taxon>
        <taxon>Hexapoda</taxon>
        <taxon>Insecta</taxon>
        <taxon>Pterygota</taxon>
        <taxon>Neoptera</taxon>
        <taxon>Endopterygota</taxon>
        <taxon>Diptera</taxon>
        <taxon>Nematocera</taxon>
        <taxon>Chironomoidea</taxon>
        <taxon>Chironomidae</taxon>
        <taxon>Clunio</taxon>
    </lineage>
</organism>
<dbReference type="EMBL" id="CVRI01000001">
    <property type="protein sequence ID" value="CRK86330.1"/>
    <property type="molecule type" value="Genomic_DNA"/>
</dbReference>
<proteinExistence type="predicted"/>
<evidence type="ECO:0000313" key="1">
    <source>
        <dbReference type="EMBL" id="CRK86330.1"/>
    </source>
</evidence>